<sequence>MPACCVKYCTSRTSGNKSKNIKYFRFPKDEIIRQQWLIASQQTETNIKVDAAVICSNHFDNDCFITEWTKPRLKNVAAKEMQRKSWGHMFMTPMDLENAKVSSLMSLVNDTRLGLIE</sequence>
<dbReference type="PROSITE" id="PS50950">
    <property type="entry name" value="ZF_THAP"/>
    <property type="match status" value="1"/>
</dbReference>
<dbReference type="PANTHER" id="PTHR46600">
    <property type="entry name" value="THAP DOMAIN-CONTAINING"/>
    <property type="match status" value="1"/>
</dbReference>
<dbReference type="PANTHER" id="PTHR46600:SF11">
    <property type="entry name" value="THAP DOMAIN-CONTAINING PROTEIN 10"/>
    <property type="match status" value="1"/>
</dbReference>
<dbReference type="SUPFAM" id="SSF57716">
    <property type="entry name" value="Glucocorticoid receptor-like (DNA-binding domain)"/>
    <property type="match status" value="1"/>
</dbReference>
<dbReference type="GO" id="GO:0008270">
    <property type="term" value="F:zinc ion binding"/>
    <property type="evidence" value="ECO:0007669"/>
    <property type="project" value="UniProtKB-KW"/>
</dbReference>
<evidence type="ECO:0000313" key="7">
    <source>
        <dbReference type="EMBL" id="KYM98403.1"/>
    </source>
</evidence>
<organism evidence="7 8">
    <name type="scientific">Cyphomyrmex costatus</name>
    <dbReference type="NCBI Taxonomy" id="456900"/>
    <lineage>
        <taxon>Eukaryota</taxon>
        <taxon>Metazoa</taxon>
        <taxon>Ecdysozoa</taxon>
        <taxon>Arthropoda</taxon>
        <taxon>Hexapoda</taxon>
        <taxon>Insecta</taxon>
        <taxon>Pterygota</taxon>
        <taxon>Neoptera</taxon>
        <taxon>Endopterygota</taxon>
        <taxon>Hymenoptera</taxon>
        <taxon>Apocrita</taxon>
        <taxon>Aculeata</taxon>
        <taxon>Formicoidea</taxon>
        <taxon>Formicidae</taxon>
        <taxon>Myrmicinae</taxon>
        <taxon>Cyphomyrmex</taxon>
    </lineage>
</organism>
<proteinExistence type="predicted"/>
<accession>A0A151IDB4</accession>
<keyword evidence="3" id="KW-0862">Zinc</keyword>
<protein>
    <recommendedName>
        <fullName evidence="6">THAP-type domain-containing protein</fullName>
    </recommendedName>
</protein>
<evidence type="ECO:0000256" key="1">
    <source>
        <dbReference type="ARBA" id="ARBA00022723"/>
    </source>
</evidence>
<evidence type="ECO:0000313" key="8">
    <source>
        <dbReference type="Proteomes" id="UP000078542"/>
    </source>
</evidence>
<dbReference type="Proteomes" id="UP000078542">
    <property type="component" value="Unassembled WGS sequence"/>
</dbReference>
<gene>
    <name evidence="7" type="ORF">ALC62_10876</name>
</gene>
<keyword evidence="2 5" id="KW-0863">Zinc-finger</keyword>
<keyword evidence="1" id="KW-0479">Metal-binding</keyword>
<dbReference type="InterPro" id="IPR038441">
    <property type="entry name" value="THAP_Znf_sf"/>
</dbReference>
<dbReference type="SMART" id="SM00980">
    <property type="entry name" value="THAP"/>
    <property type="match status" value="1"/>
</dbReference>
<dbReference type="AlphaFoldDB" id="A0A151IDB4"/>
<feature type="domain" description="THAP-type" evidence="6">
    <location>
        <begin position="1"/>
        <end position="82"/>
    </location>
</feature>
<evidence type="ECO:0000256" key="4">
    <source>
        <dbReference type="ARBA" id="ARBA00023125"/>
    </source>
</evidence>
<dbReference type="Pfam" id="PF05485">
    <property type="entry name" value="THAP"/>
    <property type="match status" value="1"/>
</dbReference>
<dbReference type="InterPro" id="IPR006612">
    <property type="entry name" value="THAP_Znf"/>
</dbReference>
<dbReference type="EMBL" id="KQ977971">
    <property type="protein sequence ID" value="KYM98403.1"/>
    <property type="molecule type" value="Genomic_DNA"/>
</dbReference>
<name>A0A151IDB4_9HYME</name>
<keyword evidence="8" id="KW-1185">Reference proteome</keyword>
<dbReference type="InterPro" id="IPR026516">
    <property type="entry name" value="THAP1/10"/>
</dbReference>
<dbReference type="Gene3D" id="6.20.210.20">
    <property type="entry name" value="THAP domain"/>
    <property type="match status" value="1"/>
</dbReference>
<reference evidence="7 8" key="1">
    <citation type="submission" date="2016-03" db="EMBL/GenBank/DDBJ databases">
        <title>Cyphomyrmex costatus WGS genome.</title>
        <authorList>
            <person name="Nygaard S."/>
            <person name="Hu H."/>
            <person name="Boomsma J."/>
            <person name="Zhang G."/>
        </authorList>
    </citation>
    <scope>NUCLEOTIDE SEQUENCE [LARGE SCALE GENOMIC DNA]</scope>
    <source>
        <strain evidence="7">MS0001</strain>
        <tissue evidence="7">Whole body</tissue>
    </source>
</reference>
<keyword evidence="4 5" id="KW-0238">DNA-binding</keyword>
<evidence type="ECO:0000256" key="2">
    <source>
        <dbReference type="ARBA" id="ARBA00022771"/>
    </source>
</evidence>
<evidence type="ECO:0000256" key="3">
    <source>
        <dbReference type="ARBA" id="ARBA00022833"/>
    </source>
</evidence>
<evidence type="ECO:0000259" key="6">
    <source>
        <dbReference type="PROSITE" id="PS50950"/>
    </source>
</evidence>
<dbReference type="GO" id="GO:0043565">
    <property type="term" value="F:sequence-specific DNA binding"/>
    <property type="evidence" value="ECO:0007669"/>
    <property type="project" value="InterPro"/>
</dbReference>
<evidence type="ECO:0000256" key="5">
    <source>
        <dbReference type="PROSITE-ProRule" id="PRU00309"/>
    </source>
</evidence>